<dbReference type="Proteomes" id="UP000258309">
    <property type="component" value="Unassembled WGS sequence"/>
</dbReference>
<dbReference type="EMBL" id="NCSJ02000321">
    <property type="protein sequence ID" value="RFU25597.1"/>
    <property type="molecule type" value="Genomic_DNA"/>
</dbReference>
<organism evidence="2 3">
    <name type="scientific">Scytalidium lignicola</name>
    <name type="common">Hyphomycete</name>
    <dbReference type="NCBI Taxonomy" id="5539"/>
    <lineage>
        <taxon>Eukaryota</taxon>
        <taxon>Fungi</taxon>
        <taxon>Dikarya</taxon>
        <taxon>Ascomycota</taxon>
        <taxon>Pezizomycotina</taxon>
        <taxon>Leotiomycetes</taxon>
        <taxon>Leotiomycetes incertae sedis</taxon>
        <taxon>Scytalidium</taxon>
    </lineage>
</organism>
<keyword evidence="1" id="KW-1133">Transmembrane helix</keyword>
<evidence type="ECO:0000313" key="3">
    <source>
        <dbReference type="Proteomes" id="UP000258309"/>
    </source>
</evidence>
<evidence type="ECO:0000313" key="2">
    <source>
        <dbReference type="EMBL" id="RFU25597.1"/>
    </source>
</evidence>
<feature type="transmembrane region" description="Helical" evidence="1">
    <location>
        <begin position="12"/>
        <end position="41"/>
    </location>
</feature>
<accession>A0A3E2GX51</accession>
<keyword evidence="3" id="KW-1185">Reference proteome</keyword>
<name>A0A3E2GX51_SCYLI</name>
<comment type="caution">
    <text evidence="2">The sequence shown here is derived from an EMBL/GenBank/DDBJ whole genome shotgun (WGS) entry which is preliminary data.</text>
</comment>
<proteinExistence type="predicted"/>
<keyword evidence="1" id="KW-0472">Membrane</keyword>
<feature type="non-terminal residue" evidence="2">
    <location>
        <position position="580"/>
    </location>
</feature>
<evidence type="ECO:0000256" key="1">
    <source>
        <dbReference type="SAM" id="Phobius"/>
    </source>
</evidence>
<keyword evidence="1" id="KW-0812">Transmembrane</keyword>
<gene>
    <name evidence="2" type="ORF">B7463_g10740</name>
</gene>
<sequence length="580" mass="61738">MSFWNMECWLEGYTINVILLLPVLLVMASLFPVLALVLAAMPARGQVTTNCTQPIPQEGDGLSDLQAYFSDKVSIVCSDIVGATNEENLTDRGYNFASNVASNFQNGQDDCTAALNSIITQCINNNFYGGISTSFPGIYQITNAVFPDDPLNPSGTIPTVTSPPQPTLDCNSFPADQINNGELWETLDVTSAVQALLDQGPFDTDPSSDNRLDLLAARTYGNIPNFRCGIQESGCTPVTCEEAGNNPIGQMILNSFANMHLVYLTMSEGLQNAAIDFDPGSIVRTLNKPPPDPTQQILKTVLDVVTALVGVGNAGAGFLVGVAKFAGKNTGKALDKSSSAISALISGGNAIAKDNLPEQPPPPDSDDEVSALFSQTIMGFQTAMNNYATQLLTLGTVSSTNPPSYASDFVQNGQISVTVADVFDNGTLLTNTANSKTIQDFTNYYSKLINAITIDQFWFANECFVFTGDSAPPNDHIGEPPVVFQHTLENGTSIFVITACGGDASDPVPNMQALDGTAFGGFSIDDWLSSCILCNQLNPEGVGRDLEDLAFFADDSGDSFNTPFALNVRSACLMHPCISD</sequence>
<dbReference type="AlphaFoldDB" id="A0A3E2GX51"/>
<protein>
    <submittedName>
        <fullName evidence="2">Uncharacterized protein</fullName>
    </submittedName>
</protein>
<reference evidence="2 3" key="1">
    <citation type="submission" date="2018-05" db="EMBL/GenBank/DDBJ databases">
        <title>Draft genome sequence of Scytalidium lignicola DSM 105466, a ubiquitous saprotrophic fungus.</title>
        <authorList>
            <person name="Buettner E."/>
            <person name="Gebauer A.M."/>
            <person name="Hofrichter M."/>
            <person name="Liers C."/>
            <person name="Kellner H."/>
        </authorList>
    </citation>
    <scope>NUCLEOTIDE SEQUENCE [LARGE SCALE GENOMIC DNA]</scope>
    <source>
        <strain evidence="2 3">DSM 105466</strain>
    </source>
</reference>
<feature type="non-terminal residue" evidence="2">
    <location>
        <position position="1"/>
    </location>
</feature>